<proteinExistence type="predicted"/>
<feature type="region of interest" description="Disordered" evidence="3">
    <location>
        <begin position="157"/>
        <end position="176"/>
    </location>
</feature>
<reference evidence="4 5" key="1">
    <citation type="journal article" date="2024" name="Microbiology">
        <title>Methylomarinum rosea sp. nov., a novel halophilic methanotrophic bacterium from the hypersaline Lake Elton.</title>
        <authorList>
            <person name="Suleimanov R.Z."/>
            <person name="Oshkin I.Y."/>
            <person name="Danilova O.V."/>
            <person name="Suzina N.E."/>
            <person name="Dedysh S.N."/>
        </authorList>
    </citation>
    <scope>NUCLEOTIDE SEQUENCE [LARGE SCALE GENOMIC DNA]</scope>
    <source>
        <strain evidence="4 5">Ch1-1</strain>
    </source>
</reference>
<dbReference type="PANTHER" id="PTHR30600">
    <property type="entry name" value="CYTOCHROME C PEROXIDASE-RELATED"/>
    <property type="match status" value="1"/>
</dbReference>
<organism evidence="4 5">
    <name type="scientific">Methylomarinum roseum</name>
    <dbReference type="NCBI Taxonomy" id="3067653"/>
    <lineage>
        <taxon>Bacteria</taxon>
        <taxon>Pseudomonadati</taxon>
        <taxon>Pseudomonadota</taxon>
        <taxon>Gammaproteobacteria</taxon>
        <taxon>Methylococcales</taxon>
        <taxon>Methylococcaceae</taxon>
        <taxon>Methylomarinum</taxon>
    </lineage>
</organism>
<dbReference type="Proteomes" id="UP001225378">
    <property type="component" value="Chromosome"/>
</dbReference>
<keyword evidence="5" id="KW-1185">Reference proteome</keyword>
<dbReference type="AlphaFoldDB" id="A0AAU7NWR4"/>
<accession>A0AAU7NWR4</accession>
<keyword evidence="2" id="KW-0560">Oxidoreductase</keyword>
<evidence type="ECO:0008006" key="6">
    <source>
        <dbReference type="Google" id="ProtNLM"/>
    </source>
</evidence>
<dbReference type="InterPro" id="IPR051395">
    <property type="entry name" value="Cytochrome_c_Peroxidase/MauG"/>
</dbReference>
<evidence type="ECO:0000256" key="1">
    <source>
        <dbReference type="ARBA" id="ARBA00022729"/>
    </source>
</evidence>
<dbReference type="SUPFAM" id="SSF46626">
    <property type="entry name" value="Cytochrome c"/>
    <property type="match status" value="1"/>
</dbReference>
<dbReference type="GO" id="GO:0020037">
    <property type="term" value="F:heme binding"/>
    <property type="evidence" value="ECO:0007669"/>
    <property type="project" value="InterPro"/>
</dbReference>
<name>A0AAU7NWR4_9GAMM</name>
<evidence type="ECO:0000256" key="3">
    <source>
        <dbReference type="SAM" id="MobiDB-lite"/>
    </source>
</evidence>
<dbReference type="EMBL" id="CP157743">
    <property type="protein sequence ID" value="XBS21389.1"/>
    <property type="molecule type" value="Genomic_DNA"/>
</dbReference>
<keyword evidence="1" id="KW-0732">Signal</keyword>
<evidence type="ECO:0000313" key="5">
    <source>
        <dbReference type="Proteomes" id="UP001225378"/>
    </source>
</evidence>
<protein>
    <recommendedName>
        <fullName evidence="6">Cytochrome c peroxidase</fullName>
    </recommendedName>
</protein>
<dbReference type="RefSeq" id="WP_305909622.1">
    <property type="nucleotide sequence ID" value="NZ_CP157743.1"/>
</dbReference>
<dbReference type="InterPro" id="IPR036909">
    <property type="entry name" value="Cyt_c-like_dom_sf"/>
</dbReference>
<gene>
    <name evidence="4" type="ORF">Q9L42_004495</name>
</gene>
<dbReference type="PANTHER" id="PTHR30600:SF10">
    <property type="entry name" value="BLL6722 PROTEIN"/>
    <property type="match status" value="1"/>
</dbReference>
<dbReference type="KEGG" id="mech:Q9L42_004495"/>
<sequence>MSFCRKKPVYSTFPPLFTDFTYDNIGVPRNVNIPDDPEADLGLGGRADIAEQGPDGNEIGKHKVMSLRNIAITPPYAHNGVFKTLEEIVHFYNTRDVLGFVSDINDPQFAKNGWPAPEIEQNVNIDELGNLMLSAEEEAALVAFLKTLTDGYPQWGHDPRVPEDSPSPFAHTELIR</sequence>
<dbReference type="GO" id="GO:0009055">
    <property type="term" value="F:electron transfer activity"/>
    <property type="evidence" value="ECO:0007669"/>
    <property type="project" value="InterPro"/>
</dbReference>
<evidence type="ECO:0000313" key="4">
    <source>
        <dbReference type="EMBL" id="XBS21389.1"/>
    </source>
</evidence>
<evidence type="ECO:0000256" key="2">
    <source>
        <dbReference type="ARBA" id="ARBA00023002"/>
    </source>
</evidence>
<dbReference type="Gene3D" id="1.10.760.10">
    <property type="entry name" value="Cytochrome c-like domain"/>
    <property type="match status" value="1"/>
</dbReference>
<dbReference type="GO" id="GO:0004130">
    <property type="term" value="F:cytochrome-c peroxidase activity"/>
    <property type="evidence" value="ECO:0007669"/>
    <property type="project" value="TreeGrafter"/>
</dbReference>